<dbReference type="OrthoDB" id="8299927at2759"/>
<evidence type="ECO:0000259" key="2">
    <source>
        <dbReference type="Pfam" id="PF07929"/>
    </source>
</evidence>
<feature type="region of interest" description="Disordered" evidence="1">
    <location>
        <begin position="120"/>
        <end position="150"/>
    </location>
</feature>
<evidence type="ECO:0000313" key="3">
    <source>
        <dbReference type="EMBL" id="CAH0559255.1"/>
    </source>
</evidence>
<dbReference type="PANTHER" id="PTHR41878:SF1">
    <property type="entry name" value="TNPR PROTEIN"/>
    <property type="match status" value="1"/>
</dbReference>
<dbReference type="AlphaFoldDB" id="A0A9P0BBK9"/>
<dbReference type="Pfam" id="PF07929">
    <property type="entry name" value="PRiA4_ORF3"/>
    <property type="match status" value="1"/>
</dbReference>
<feature type="domain" description="Plasmid pRiA4b Orf3-like" evidence="2">
    <location>
        <begin position="4"/>
        <end position="138"/>
    </location>
</feature>
<accession>A0A9P0BBK9</accession>
<name>A0A9P0BBK9_BRAAE</name>
<dbReference type="SUPFAM" id="SSF159941">
    <property type="entry name" value="MM3350-like"/>
    <property type="match status" value="1"/>
</dbReference>
<reference evidence="3" key="1">
    <citation type="submission" date="2021-12" db="EMBL/GenBank/DDBJ databases">
        <authorList>
            <person name="King R."/>
        </authorList>
    </citation>
    <scope>NUCLEOTIDE SEQUENCE</scope>
</reference>
<dbReference type="Gene3D" id="3.10.290.30">
    <property type="entry name" value="MM3350-like"/>
    <property type="match status" value="1"/>
</dbReference>
<dbReference type="EMBL" id="OV121137">
    <property type="protein sequence ID" value="CAH0559255.1"/>
    <property type="molecule type" value="Genomic_DNA"/>
</dbReference>
<protein>
    <recommendedName>
        <fullName evidence="2">Plasmid pRiA4b Orf3-like domain-containing protein</fullName>
    </recommendedName>
</protein>
<dbReference type="InterPro" id="IPR012912">
    <property type="entry name" value="Plasmid_pRiA4b_Orf3-like"/>
</dbReference>
<evidence type="ECO:0000256" key="1">
    <source>
        <dbReference type="SAM" id="MobiDB-lite"/>
    </source>
</evidence>
<proteinExistence type="predicted"/>
<dbReference type="InterPro" id="IPR024047">
    <property type="entry name" value="MM3350-like_sf"/>
</dbReference>
<evidence type="ECO:0000313" key="4">
    <source>
        <dbReference type="Proteomes" id="UP001154078"/>
    </source>
</evidence>
<dbReference type="Proteomes" id="UP001154078">
    <property type="component" value="Chromosome 6"/>
</dbReference>
<sequence length="150" mass="17684">MNEQIYNFKVNLKFAKKDIYRTIELKGATSLYQFAKEIVRAFDFQFDHAFGFHDNISDMYESNEEYTLFYDDGNPINPNEKSVKQSHIYKVFEPSKKMLFHFDYGDDWMFLVECLGVSNPEAGKDYPIVTKKKGKAPPQYPNYDHSDDDE</sequence>
<dbReference type="PANTHER" id="PTHR41878">
    <property type="entry name" value="LEXA REPRESSOR-RELATED"/>
    <property type="match status" value="1"/>
</dbReference>
<organism evidence="3 4">
    <name type="scientific">Brassicogethes aeneus</name>
    <name type="common">Rape pollen beetle</name>
    <name type="synonym">Meligethes aeneus</name>
    <dbReference type="NCBI Taxonomy" id="1431903"/>
    <lineage>
        <taxon>Eukaryota</taxon>
        <taxon>Metazoa</taxon>
        <taxon>Ecdysozoa</taxon>
        <taxon>Arthropoda</taxon>
        <taxon>Hexapoda</taxon>
        <taxon>Insecta</taxon>
        <taxon>Pterygota</taxon>
        <taxon>Neoptera</taxon>
        <taxon>Endopterygota</taxon>
        <taxon>Coleoptera</taxon>
        <taxon>Polyphaga</taxon>
        <taxon>Cucujiformia</taxon>
        <taxon>Nitidulidae</taxon>
        <taxon>Meligethinae</taxon>
        <taxon>Brassicogethes</taxon>
    </lineage>
</organism>
<keyword evidence="4" id="KW-1185">Reference proteome</keyword>
<gene>
    <name evidence="3" type="ORF">MELIAE_LOCUS9379</name>
</gene>